<name>A0A7T1ANY4_ATRLM</name>
<dbReference type="Pfam" id="PF01875">
    <property type="entry name" value="Memo"/>
    <property type="match status" value="1"/>
</dbReference>
<dbReference type="InterPro" id="IPR002737">
    <property type="entry name" value="MEMO1_fam"/>
</dbReference>
<dbReference type="HAMAP" id="MF_00055">
    <property type="entry name" value="MEMO1"/>
    <property type="match status" value="1"/>
</dbReference>
<dbReference type="EMBL" id="CP065383">
    <property type="protein sequence ID" value="QPM69399.1"/>
    <property type="molecule type" value="Genomic_DNA"/>
</dbReference>
<dbReference type="PANTHER" id="PTHR11060:SF0">
    <property type="entry name" value="PROTEIN MEMO1"/>
    <property type="match status" value="1"/>
</dbReference>
<sequence>MERRPAVAGYFYPENKNELESLIRKVYESELGASGKIDQEFPTAINGVVCPHAGIIFSGAVASWAYAVLSRIDPIDTFIIIGPNHRGLGRRASLSSAESWITPLGKIEVDQEMVDYFVSSSGIFSIDDRAHQYEHSCEIHLPFLQQFIPFPFKICPISLLDQTMETAQKMSQVINEFSQRKKIVIIASTDFTHYESDTMAREKDLICIDNIVRLDGDEFFHCIHRNQVSICGPGGVGTLIEFQKIRHSPRGTLLCYATSGDINGQYDQVVGYAAIAFPQ</sequence>
<evidence type="ECO:0000313" key="4">
    <source>
        <dbReference type="Proteomes" id="UP000594463"/>
    </source>
</evidence>
<evidence type="ECO:0000256" key="1">
    <source>
        <dbReference type="ARBA" id="ARBA00006315"/>
    </source>
</evidence>
<protein>
    <recommendedName>
        <fullName evidence="2">MEMO1 family protein RT761_02631</fullName>
    </recommendedName>
</protein>
<comment type="similarity">
    <text evidence="1 2">Belongs to the MEMO1 family.</text>
</comment>
<reference evidence="3 4" key="1">
    <citation type="journal article" date="2021" name="Nat. Commun.">
        <title>Isolation of a member of the candidate phylum Atribacteria reveals a unique cell membrane structure.</title>
        <authorList>
            <person name="Taiki K."/>
            <person name="Nobu M.K."/>
            <person name="Kusada H."/>
            <person name="Meng X.-Y."/>
            <person name="Hosoki N."/>
            <person name="Uematsu K."/>
            <person name="Yoshioka H."/>
            <person name="Kamagata Y."/>
            <person name="Tamaki H."/>
        </authorList>
    </citation>
    <scope>NUCLEOTIDE SEQUENCE [LARGE SCALE GENOMIC DNA]</scope>
    <source>
        <strain evidence="3 4">RT761</strain>
    </source>
</reference>
<dbReference type="CDD" id="cd07361">
    <property type="entry name" value="MEMO_like"/>
    <property type="match status" value="1"/>
</dbReference>
<dbReference type="Gene3D" id="3.40.830.10">
    <property type="entry name" value="LigB-like"/>
    <property type="match status" value="1"/>
</dbReference>
<keyword evidence="4" id="KW-1185">Reference proteome</keyword>
<evidence type="ECO:0000313" key="3">
    <source>
        <dbReference type="EMBL" id="QPM69399.1"/>
    </source>
</evidence>
<dbReference type="AlphaFoldDB" id="A0A7T1ANY4"/>
<accession>A0A7T1ANY4</accession>
<evidence type="ECO:0000256" key="2">
    <source>
        <dbReference type="HAMAP-Rule" id="MF_00055"/>
    </source>
</evidence>
<gene>
    <name evidence="3" type="ORF">RT761_02631</name>
</gene>
<dbReference type="PANTHER" id="PTHR11060">
    <property type="entry name" value="PROTEIN MEMO1"/>
    <property type="match status" value="1"/>
</dbReference>
<dbReference type="Proteomes" id="UP000594463">
    <property type="component" value="Chromosome"/>
</dbReference>
<organism evidence="3 4">
    <name type="scientific">Atribacter laminatus</name>
    <dbReference type="NCBI Taxonomy" id="2847778"/>
    <lineage>
        <taxon>Bacteria</taxon>
        <taxon>Pseudomonadati</taxon>
        <taxon>Atribacterota</taxon>
        <taxon>Atribacteria</taxon>
        <taxon>Atribacterales</taxon>
        <taxon>Atribacteraceae</taxon>
        <taxon>Atribacter</taxon>
    </lineage>
</organism>
<proteinExistence type="inferred from homology"/>
<dbReference type="NCBIfam" id="TIGR04336">
    <property type="entry name" value="AmmeMemoSam_B"/>
    <property type="match status" value="1"/>
</dbReference>
<dbReference type="KEGG" id="alam:RT761_02631"/>
<dbReference type="RefSeq" id="WP_218111875.1">
    <property type="nucleotide sequence ID" value="NZ_CP065383.1"/>
</dbReference>